<evidence type="ECO:0000259" key="17">
    <source>
        <dbReference type="PROSITE" id="PS50157"/>
    </source>
</evidence>
<feature type="domain" description="C2H2-type" evidence="17">
    <location>
        <begin position="338"/>
        <end position="365"/>
    </location>
</feature>
<feature type="domain" description="C2H2-type" evidence="17">
    <location>
        <begin position="95"/>
        <end position="122"/>
    </location>
</feature>
<reference evidence="18" key="1">
    <citation type="submission" date="2025-08" db="UniProtKB">
        <authorList>
            <consortium name="Ensembl"/>
        </authorList>
    </citation>
    <scope>IDENTIFICATION</scope>
</reference>
<evidence type="ECO:0000256" key="1">
    <source>
        <dbReference type="ARBA" id="ARBA00004123"/>
    </source>
</evidence>
<evidence type="ECO:0000256" key="2">
    <source>
        <dbReference type="ARBA" id="ARBA00006991"/>
    </source>
</evidence>
<evidence type="ECO:0000256" key="11">
    <source>
        <dbReference type="ARBA" id="ARBA00023242"/>
    </source>
</evidence>
<dbReference type="PROSITE" id="PS00028">
    <property type="entry name" value="ZINC_FINGER_C2H2_1"/>
    <property type="match status" value="3"/>
</dbReference>
<keyword evidence="8" id="KW-0805">Transcription regulation</keyword>
<evidence type="ECO:0000256" key="14">
    <source>
        <dbReference type="ARBA" id="ARBA00068683"/>
    </source>
</evidence>
<dbReference type="SUPFAM" id="SSF57667">
    <property type="entry name" value="beta-beta-alpha zinc fingers"/>
    <property type="match status" value="5"/>
</dbReference>
<evidence type="ECO:0000256" key="13">
    <source>
        <dbReference type="ARBA" id="ARBA00064373"/>
    </source>
</evidence>
<dbReference type="STRING" id="205130.ENSMAMP00000034167"/>
<dbReference type="GO" id="GO:0000976">
    <property type="term" value="F:transcription cis-regulatory region binding"/>
    <property type="evidence" value="ECO:0007669"/>
    <property type="project" value="UniProtKB-ARBA"/>
</dbReference>
<evidence type="ECO:0000256" key="15">
    <source>
        <dbReference type="PROSITE-ProRule" id="PRU00042"/>
    </source>
</evidence>
<evidence type="ECO:0000313" key="19">
    <source>
        <dbReference type="Proteomes" id="UP000261640"/>
    </source>
</evidence>
<comment type="similarity">
    <text evidence="2">Belongs to the krueppel C2H2-type zinc-finger protein family.</text>
</comment>
<feature type="region of interest" description="Disordered" evidence="16">
    <location>
        <begin position="58"/>
        <end position="85"/>
    </location>
</feature>
<feature type="domain" description="C2H2-type" evidence="17">
    <location>
        <begin position="422"/>
        <end position="449"/>
    </location>
</feature>
<name>A0A3Q3NCF7_9TELE</name>
<dbReference type="GO" id="GO:0045944">
    <property type="term" value="P:positive regulation of transcription by RNA polymerase II"/>
    <property type="evidence" value="ECO:0007669"/>
    <property type="project" value="TreeGrafter"/>
</dbReference>
<dbReference type="PANTHER" id="PTHR24403:SF66">
    <property type="entry name" value="ZINC FINGER PROTEIN 513"/>
    <property type="match status" value="1"/>
</dbReference>
<keyword evidence="11" id="KW-0539">Nucleus</keyword>
<dbReference type="InterPro" id="IPR013087">
    <property type="entry name" value="Znf_C2H2_type"/>
</dbReference>
<evidence type="ECO:0000256" key="4">
    <source>
        <dbReference type="ARBA" id="ARBA00022723"/>
    </source>
</evidence>
<dbReference type="FunFam" id="3.30.160.60:FF:000049">
    <property type="entry name" value="transcriptional repressor CTCF isoform X1"/>
    <property type="match status" value="1"/>
</dbReference>
<feature type="domain" description="C2H2-type" evidence="17">
    <location>
        <begin position="151"/>
        <end position="178"/>
    </location>
</feature>
<keyword evidence="19" id="KW-1185">Reference proteome</keyword>
<keyword evidence="5" id="KW-0677">Repeat</keyword>
<feature type="domain" description="C2H2-type" evidence="17">
    <location>
        <begin position="394"/>
        <end position="421"/>
    </location>
</feature>
<comment type="function">
    <text evidence="12">Transcriptional regulator that plays a role in retinal development and maintenance.</text>
</comment>
<evidence type="ECO:0000256" key="12">
    <source>
        <dbReference type="ARBA" id="ARBA00053347"/>
    </source>
</evidence>
<dbReference type="InterPro" id="IPR050688">
    <property type="entry name" value="Zinc_finger/UBP_domain"/>
</dbReference>
<evidence type="ECO:0000256" key="6">
    <source>
        <dbReference type="ARBA" id="ARBA00022771"/>
    </source>
</evidence>
<organism evidence="18 19">
    <name type="scientific">Mastacembelus armatus</name>
    <name type="common">zig-zag eel</name>
    <dbReference type="NCBI Taxonomy" id="205130"/>
    <lineage>
        <taxon>Eukaryota</taxon>
        <taxon>Metazoa</taxon>
        <taxon>Chordata</taxon>
        <taxon>Craniata</taxon>
        <taxon>Vertebrata</taxon>
        <taxon>Euteleostomi</taxon>
        <taxon>Actinopterygii</taxon>
        <taxon>Neopterygii</taxon>
        <taxon>Teleostei</taxon>
        <taxon>Neoteleostei</taxon>
        <taxon>Acanthomorphata</taxon>
        <taxon>Anabantaria</taxon>
        <taxon>Synbranchiformes</taxon>
        <taxon>Mastacembelidae</taxon>
        <taxon>Mastacembelus</taxon>
    </lineage>
</organism>
<keyword evidence="10" id="KW-0804">Transcription</keyword>
<reference evidence="18" key="2">
    <citation type="submission" date="2025-09" db="UniProtKB">
        <authorList>
            <consortium name="Ensembl"/>
        </authorList>
    </citation>
    <scope>IDENTIFICATION</scope>
</reference>
<feature type="compositionally biased region" description="Basic and acidic residues" evidence="16">
    <location>
        <begin position="194"/>
        <end position="204"/>
    </location>
</feature>
<dbReference type="Proteomes" id="UP000261640">
    <property type="component" value="Unplaced"/>
</dbReference>
<feature type="domain" description="C2H2-type" evidence="17">
    <location>
        <begin position="123"/>
        <end position="150"/>
    </location>
</feature>
<comment type="subcellular location">
    <subcellularLocation>
        <location evidence="1">Nucleus</location>
    </subcellularLocation>
</comment>
<keyword evidence="3" id="KW-0597">Phosphoprotein</keyword>
<keyword evidence="6 15" id="KW-0863">Zinc-finger</keyword>
<evidence type="ECO:0000256" key="10">
    <source>
        <dbReference type="ARBA" id="ARBA00023163"/>
    </source>
</evidence>
<sequence length="477" mass="53211">MLTVIYPLPVSCSGVTVFSLSVDDDTSAPTDSAFPEFLSCKGCGQLLGDTPLASIDSSQVEGSHLSDRSISCGSDRKKRSTGKTGGAVDIPHKLYSCSLCAFSSRYSNHLKRHMRIHDGQKPYRCPVCPYASAQLVNLQRHARTHTGEKPYRCHECSYACSSLGNLRRHQRMHMQERPQRRQKEKRRGRRKKAKGETEGGKEHIPAAPHTSHTPSVGKFVVCHVNAVVSDLTLRVSQDPGYLQTLGGLGSPSAPLPVLLFPLCCRVCGLTLEEVCRRCSLDLVSKDRPGPTCTPAVSRGSRRAQRGTKLYHCPNCPFLSHYPNHLARHAHTHSEEKPHRCPHCPYTSSHLDNLKRHLRVHTGEKPYQCPSCSYACGNLANLRRHERIHSGAKPFHCGVCGYSCNQSMNLKRHMLRHTGEKPYACAECSYTTGHWDNYKRHQRKHGHNTDSWDKHTPINGLSWGKGAQESRSPGQEHS</sequence>
<dbReference type="GeneTree" id="ENSGT00940000158687"/>
<keyword evidence="7" id="KW-0862">Zinc</keyword>
<accession>A0A3Q3NCF7</accession>
<dbReference type="Pfam" id="PF00096">
    <property type="entry name" value="zf-C2H2"/>
    <property type="match status" value="6"/>
</dbReference>
<feature type="compositionally biased region" description="Basic residues" evidence="16">
    <location>
        <begin position="182"/>
        <end position="193"/>
    </location>
</feature>
<dbReference type="PANTHER" id="PTHR24403">
    <property type="entry name" value="ZINC FINGER PROTEIN"/>
    <property type="match status" value="1"/>
</dbReference>
<dbReference type="FunFam" id="3.30.160.60:FF:000123">
    <property type="entry name" value="transcriptional repressor CTCF isoform X1"/>
    <property type="match status" value="1"/>
</dbReference>
<dbReference type="FunFam" id="3.30.160.60:FF:001967">
    <property type="entry name" value="Ras-responsive element-binding protein"/>
    <property type="match status" value="1"/>
</dbReference>
<dbReference type="AlphaFoldDB" id="A0A3Q3NCF7"/>
<dbReference type="InParanoid" id="A0A3Q3NCF7"/>
<comment type="subunit">
    <text evidence="13">Binds DNA. Can associate with the proximal promoter regions of PAX6 and SP4, and their known targets including ARR3, RHO, OPN1MW2 and OPN1SW.</text>
</comment>
<evidence type="ECO:0000313" key="18">
    <source>
        <dbReference type="Ensembl" id="ENSMAMP00000034167.2"/>
    </source>
</evidence>
<evidence type="ECO:0000256" key="5">
    <source>
        <dbReference type="ARBA" id="ARBA00022737"/>
    </source>
</evidence>
<evidence type="ECO:0000256" key="3">
    <source>
        <dbReference type="ARBA" id="ARBA00022553"/>
    </source>
</evidence>
<feature type="region of interest" description="Disordered" evidence="16">
    <location>
        <begin position="440"/>
        <end position="477"/>
    </location>
</feature>
<keyword evidence="9" id="KW-0238">DNA-binding</keyword>
<evidence type="ECO:0000256" key="16">
    <source>
        <dbReference type="SAM" id="MobiDB-lite"/>
    </source>
</evidence>
<keyword evidence="4" id="KW-0479">Metal-binding</keyword>
<feature type="region of interest" description="Disordered" evidence="16">
    <location>
        <begin position="169"/>
        <end position="212"/>
    </location>
</feature>
<dbReference type="GO" id="GO:0008270">
    <property type="term" value="F:zinc ion binding"/>
    <property type="evidence" value="ECO:0007669"/>
    <property type="project" value="UniProtKB-KW"/>
</dbReference>
<proteinExistence type="inferred from homology"/>
<dbReference type="Gene3D" id="3.30.160.60">
    <property type="entry name" value="Classic Zinc Finger"/>
    <property type="match status" value="7"/>
</dbReference>
<dbReference type="GO" id="GO:0005634">
    <property type="term" value="C:nucleus"/>
    <property type="evidence" value="ECO:0007669"/>
    <property type="project" value="UniProtKB-SubCell"/>
</dbReference>
<feature type="compositionally biased region" description="Polar residues" evidence="16">
    <location>
        <begin position="468"/>
        <end position="477"/>
    </location>
</feature>
<dbReference type="InterPro" id="IPR036236">
    <property type="entry name" value="Znf_C2H2_sf"/>
</dbReference>
<dbReference type="FunFam" id="3.30.160.60:FF:000395">
    <property type="entry name" value="zinc finger protein 513"/>
    <property type="match status" value="3"/>
</dbReference>
<feature type="domain" description="C2H2-type" evidence="17">
    <location>
        <begin position="366"/>
        <end position="393"/>
    </location>
</feature>
<protein>
    <recommendedName>
        <fullName evidence="14">Zinc finger protein 513</fullName>
    </recommendedName>
</protein>
<evidence type="ECO:0000256" key="7">
    <source>
        <dbReference type="ARBA" id="ARBA00022833"/>
    </source>
</evidence>
<feature type="compositionally biased region" description="Basic and acidic residues" evidence="16">
    <location>
        <begin position="446"/>
        <end position="455"/>
    </location>
</feature>
<dbReference type="PROSITE" id="PS50157">
    <property type="entry name" value="ZINC_FINGER_C2H2_2"/>
    <property type="match status" value="8"/>
</dbReference>
<dbReference type="SMART" id="SM00355">
    <property type="entry name" value="ZnF_C2H2"/>
    <property type="match status" value="8"/>
</dbReference>
<feature type="domain" description="C2H2-type" evidence="17">
    <location>
        <begin position="310"/>
        <end position="337"/>
    </location>
</feature>
<evidence type="ECO:0000256" key="9">
    <source>
        <dbReference type="ARBA" id="ARBA00023125"/>
    </source>
</evidence>
<evidence type="ECO:0000256" key="8">
    <source>
        <dbReference type="ARBA" id="ARBA00023015"/>
    </source>
</evidence>
<dbReference type="Ensembl" id="ENSMAMT00000035036.2">
    <property type="protein sequence ID" value="ENSMAMP00000034167.2"/>
    <property type="gene ID" value="ENSMAMG00000022959.2"/>
</dbReference>